<evidence type="ECO:0000313" key="1">
    <source>
        <dbReference type="EMBL" id="GGG34289.1"/>
    </source>
</evidence>
<reference evidence="2" key="1">
    <citation type="journal article" date="2019" name="Int. J. Syst. Evol. Microbiol.">
        <title>The Global Catalogue of Microorganisms (GCM) 10K type strain sequencing project: providing services to taxonomists for standard genome sequencing and annotation.</title>
        <authorList>
            <consortium name="The Broad Institute Genomics Platform"/>
            <consortium name="The Broad Institute Genome Sequencing Center for Infectious Disease"/>
            <person name="Wu L."/>
            <person name="Ma J."/>
        </authorList>
    </citation>
    <scope>NUCLEOTIDE SEQUENCE [LARGE SCALE GENOMIC DNA]</scope>
    <source>
        <strain evidence="2">CGMCC 1.12990</strain>
    </source>
</reference>
<dbReference type="Proteomes" id="UP000601361">
    <property type="component" value="Unassembled WGS sequence"/>
</dbReference>
<organism evidence="1 2">
    <name type="scientific">Hymenobacter glacieicola</name>
    <dbReference type="NCBI Taxonomy" id="1562124"/>
    <lineage>
        <taxon>Bacteria</taxon>
        <taxon>Pseudomonadati</taxon>
        <taxon>Bacteroidota</taxon>
        <taxon>Cytophagia</taxon>
        <taxon>Cytophagales</taxon>
        <taxon>Hymenobacteraceae</taxon>
        <taxon>Hymenobacter</taxon>
    </lineage>
</organism>
<dbReference type="RefSeq" id="WP_188556566.1">
    <property type="nucleotide sequence ID" value="NZ_BMGS01000002.1"/>
</dbReference>
<accession>A0ABQ1WMG1</accession>
<evidence type="ECO:0000313" key="2">
    <source>
        <dbReference type="Proteomes" id="UP000601361"/>
    </source>
</evidence>
<proteinExistence type="predicted"/>
<name>A0ABQ1WMG1_9BACT</name>
<dbReference type="Gene3D" id="2.60.120.200">
    <property type="match status" value="1"/>
</dbReference>
<sequence>MLVLNIRPRPISILELFTSTRQTFNAPGCPRYLDIPVAAGSTGTSILFYGRSNGQTMENKYVEVVQAPSIQPGGFGMYAQSVVGFEAFADGVGGFTSPKDKFAGDRWTRIVLRTPASYPNRTAGIIRLSSTEPQYGPANFDFADIRIYSRALTPAEVANPFPPSDQDAWYTFAGVTGTEVPDETGNGHTATLVY</sequence>
<gene>
    <name evidence="1" type="ORF">GCM10011378_08380</name>
</gene>
<keyword evidence="2" id="KW-1185">Reference proteome</keyword>
<comment type="caution">
    <text evidence="1">The sequence shown here is derived from an EMBL/GenBank/DDBJ whole genome shotgun (WGS) entry which is preliminary data.</text>
</comment>
<dbReference type="EMBL" id="BMGS01000002">
    <property type="protein sequence ID" value="GGG34289.1"/>
    <property type="molecule type" value="Genomic_DNA"/>
</dbReference>
<protein>
    <submittedName>
        <fullName evidence="1">Uncharacterized protein</fullName>
    </submittedName>
</protein>